<dbReference type="OrthoDB" id="6286709at2759"/>
<dbReference type="Pfam" id="PF13358">
    <property type="entry name" value="DDE_3"/>
    <property type="match status" value="1"/>
</dbReference>
<dbReference type="GO" id="GO:0003676">
    <property type="term" value="F:nucleic acid binding"/>
    <property type="evidence" value="ECO:0007669"/>
    <property type="project" value="InterPro"/>
</dbReference>
<dbReference type="AlphaFoldDB" id="R7Q9K6"/>
<dbReference type="RefSeq" id="XP_005715041.1">
    <property type="nucleotide sequence ID" value="XM_005714984.1"/>
</dbReference>
<dbReference type="EMBL" id="HG001723">
    <property type="protein sequence ID" value="CDF35222.1"/>
    <property type="molecule type" value="Genomic_DNA"/>
</dbReference>
<keyword evidence="3" id="KW-1185">Reference proteome</keyword>
<dbReference type="GeneID" id="17322757"/>
<dbReference type="InterPro" id="IPR036397">
    <property type="entry name" value="RNaseH_sf"/>
</dbReference>
<gene>
    <name evidence="2" type="ORF">CHC_T00003811001</name>
</gene>
<dbReference type="InterPro" id="IPR038717">
    <property type="entry name" value="Tc1-like_DDE_dom"/>
</dbReference>
<feature type="domain" description="Tc1-like transposase DDE" evidence="1">
    <location>
        <begin position="58"/>
        <end position="104"/>
    </location>
</feature>
<evidence type="ECO:0000313" key="3">
    <source>
        <dbReference type="Proteomes" id="UP000012073"/>
    </source>
</evidence>
<name>R7Q9K6_CHOCR</name>
<organism evidence="2 3">
    <name type="scientific">Chondrus crispus</name>
    <name type="common">Carrageen Irish moss</name>
    <name type="synonym">Polymorpha crispa</name>
    <dbReference type="NCBI Taxonomy" id="2769"/>
    <lineage>
        <taxon>Eukaryota</taxon>
        <taxon>Rhodophyta</taxon>
        <taxon>Florideophyceae</taxon>
        <taxon>Rhodymeniophycidae</taxon>
        <taxon>Gigartinales</taxon>
        <taxon>Gigartinaceae</taxon>
        <taxon>Chondrus</taxon>
    </lineage>
</organism>
<evidence type="ECO:0000259" key="1">
    <source>
        <dbReference type="Pfam" id="PF13358"/>
    </source>
</evidence>
<dbReference type="Proteomes" id="UP000012073">
    <property type="component" value="Unassembled WGS sequence"/>
</dbReference>
<accession>R7Q9K6</accession>
<sequence>MLCRFRDIRACFFGRKAGWSEVRDNSREPSANFCGGSTNYLDVYAGWRTLPSFTAGEKWLSDNGISLLEWPAYSPDLNPIENLWGILVRSVYAQQRQFEDIESLTECIMAAWANIAPNTLQKLTESMEKRCFDVMYAKGKKICY</sequence>
<evidence type="ECO:0000313" key="2">
    <source>
        <dbReference type="EMBL" id="CDF35222.1"/>
    </source>
</evidence>
<proteinExistence type="predicted"/>
<protein>
    <recommendedName>
        <fullName evidence="1">Tc1-like transposase DDE domain-containing protein</fullName>
    </recommendedName>
</protein>
<reference evidence="3" key="1">
    <citation type="journal article" date="2013" name="Proc. Natl. Acad. Sci. U.S.A.">
        <title>Genome structure and metabolic features in the red seaweed Chondrus crispus shed light on evolution of the Archaeplastida.</title>
        <authorList>
            <person name="Collen J."/>
            <person name="Porcel B."/>
            <person name="Carre W."/>
            <person name="Ball S.G."/>
            <person name="Chaparro C."/>
            <person name="Tonon T."/>
            <person name="Barbeyron T."/>
            <person name="Michel G."/>
            <person name="Noel B."/>
            <person name="Valentin K."/>
            <person name="Elias M."/>
            <person name="Artiguenave F."/>
            <person name="Arun A."/>
            <person name="Aury J.M."/>
            <person name="Barbosa-Neto J.F."/>
            <person name="Bothwell J.H."/>
            <person name="Bouget F.Y."/>
            <person name="Brillet L."/>
            <person name="Cabello-Hurtado F."/>
            <person name="Capella-Gutierrez S."/>
            <person name="Charrier B."/>
            <person name="Cladiere L."/>
            <person name="Cock J.M."/>
            <person name="Coelho S.M."/>
            <person name="Colleoni C."/>
            <person name="Czjzek M."/>
            <person name="Da Silva C."/>
            <person name="Delage L."/>
            <person name="Denoeud F."/>
            <person name="Deschamps P."/>
            <person name="Dittami S.M."/>
            <person name="Gabaldon T."/>
            <person name="Gachon C.M."/>
            <person name="Groisillier A."/>
            <person name="Herve C."/>
            <person name="Jabbari K."/>
            <person name="Katinka M."/>
            <person name="Kloareg B."/>
            <person name="Kowalczyk N."/>
            <person name="Labadie K."/>
            <person name="Leblanc C."/>
            <person name="Lopez P.J."/>
            <person name="McLachlan D.H."/>
            <person name="Meslet-Cladiere L."/>
            <person name="Moustafa A."/>
            <person name="Nehr Z."/>
            <person name="Nyvall Collen P."/>
            <person name="Panaud O."/>
            <person name="Partensky F."/>
            <person name="Poulain J."/>
            <person name="Rensing S.A."/>
            <person name="Rousvoal S."/>
            <person name="Samson G."/>
            <person name="Symeonidi A."/>
            <person name="Weissenbach J."/>
            <person name="Zambounis A."/>
            <person name="Wincker P."/>
            <person name="Boyen C."/>
        </authorList>
    </citation>
    <scope>NUCLEOTIDE SEQUENCE [LARGE SCALE GENOMIC DNA]</scope>
    <source>
        <strain evidence="3">cv. Stackhouse</strain>
    </source>
</reference>
<dbReference type="STRING" id="2769.R7Q9K6"/>
<dbReference type="PhylomeDB" id="R7Q9K6"/>
<dbReference type="KEGG" id="ccp:CHC_T00003811001"/>
<dbReference type="Gene3D" id="3.30.420.10">
    <property type="entry name" value="Ribonuclease H-like superfamily/Ribonuclease H"/>
    <property type="match status" value="1"/>
</dbReference>
<dbReference type="Gramene" id="CDF35222">
    <property type="protein sequence ID" value="CDF35222"/>
    <property type="gene ID" value="CHC_T00003811001"/>
</dbReference>